<gene>
    <name evidence="8 9" type="primary">LOC102192673</name>
</gene>
<keyword evidence="3 5" id="KW-1133">Transmembrane helix</keyword>
<dbReference type="GO" id="GO:0005783">
    <property type="term" value="C:endoplasmic reticulum"/>
    <property type="evidence" value="ECO:0007669"/>
    <property type="project" value="TreeGrafter"/>
</dbReference>
<evidence type="ECO:0000313" key="9">
    <source>
        <dbReference type="RefSeq" id="XP_013765285.1"/>
    </source>
</evidence>
<keyword evidence="4 5" id="KW-0472">Membrane</keyword>
<dbReference type="CDD" id="cd10428">
    <property type="entry name" value="LFG_like"/>
    <property type="match status" value="1"/>
</dbReference>
<feature type="transmembrane region" description="Helical" evidence="5">
    <location>
        <begin position="118"/>
        <end position="137"/>
    </location>
</feature>
<dbReference type="AlphaFoldDB" id="A0A9Y6M5J9"/>
<evidence type="ECO:0000256" key="5">
    <source>
        <dbReference type="RuleBase" id="RU004379"/>
    </source>
</evidence>
<dbReference type="GO" id="GO:2001234">
    <property type="term" value="P:negative regulation of apoptotic signaling pathway"/>
    <property type="evidence" value="ECO:0007669"/>
    <property type="project" value="TreeGrafter"/>
</dbReference>
<evidence type="ECO:0000256" key="4">
    <source>
        <dbReference type="ARBA" id="ARBA00023136"/>
    </source>
</evidence>
<dbReference type="GO" id="GO:0005794">
    <property type="term" value="C:Golgi apparatus"/>
    <property type="evidence" value="ECO:0007669"/>
    <property type="project" value="TreeGrafter"/>
</dbReference>
<proteinExistence type="inferred from homology"/>
<evidence type="ECO:0000313" key="7">
    <source>
        <dbReference type="Proteomes" id="UP000695023"/>
    </source>
</evidence>
<evidence type="ECO:0000256" key="6">
    <source>
        <dbReference type="SAM" id="MobiDB-lite"/>
    </source>
</evidence>
<dbReference type="Pfam" id="PF01027">
    <property type="entry name" value="Bax1-I"/>
    <property type="match status" value="1"/>
</dbReference>
<evidence type="ECO:0000256" key="2">
    <source>
        <dbReference type="ARBA" id="ARBA00022692"/>
    </source>
</evidence>
<dbReference type="Proteomes" id="UP000695023">
    <property type="component" value="Unplaced"/>
</dbReference>
<reference evidence="8 9" key="1">
    <citation type="submission" date="2025-04" db="UniProtKB">
        <authorList>
            <consortium name="RefSeq"/>
        </authorList>
    </citation>
    <scope>IDENTIFICATION</scope>
</reference>
<feature type="transmembrane region" description="Helical" evidence="5">
    <location>
        <begin position="149"/>
        <end position="169"/>
    </location>
</feature>
<feature type="transmembrane region" description="Helical" evidence="5">
    <location>
        <begin position="86"/>
        <end position="106"/>
    </location>
</feature>
<dbReference type="PANTHER" id="PTHR23291:SF94">
    <property type="entry name" value="PROTEIN LIFEGUARD 1 ISOFORM X2"/>
    <property type="match status" value="1"/>
</dbReference>
<evidence type="ECO:0000313" key="8">
    <source>
        <dbReference type="RefSeq" id="XP_013765284.1"/>
    </source>
</evidence>
<protein>
    <submittedName>
        <fullName evidence="8 9">Protein lifeguard 1-like isoform X1</fullName>
    </submittedName>
</protein>
<organism evidence="7 9">
    <name type="scientific">Pundamilia nyererei</name>
    <dbReference type="NCBI Taxonomy" id="303518"/>
    <lineage>
        <taxon>Eukaryota</taxon>
        <taxon>Metazoa</taxon>
        <taxon>Chordata</taxon>
        <taxon>Craniata</taxon>
        <taxon>Vertebrata</taxon>
        <taxon>Euteleostomi</taxon>
        <taxon>Actinopterygii</taxon>
        <taxon>Neopterygii</taxon>
        <taxon>Teleostei</taxon>
        <taxon>Neoteleostei</taxon>
        <taxon>Acanthomorphata</taxon>
        <taxon>Ovalentaria</taxon>
        <taxon>Cichlomorphae</taxon>
        <taxon>Cichliformes</taxon>
        <taxon>Cichlidae</taxon>
        <taxon>African cichlids</taxon>
        <taxon>Pseudocrenilabrinae</taxon>
        <taxon>Haplochromini</taxon>
        <taxon>Pundamilia</taxon>
    </lineage>
</organism>
<sequence length="309" mass="34307">MSADSITSKETQHDPGSDVPSASMHSYQEEQPPAYSEAPPVYKPPQISRYESFHDINPQISSETTPLVSSSSFDDEIVRKGFIRKVFSIVTLQLLFTFTVVCVFTFSSVVKEAVQSNIWVYLSSFIVFVVVAIALSCCKSFSQHHPWNIVALFVVTVSMSYMTGTIASFHNTTAVILAMGVTLAISISIIAFSAQTRYDFTYCNSALLILVVDVAMFGIFCTFYYSYIAEVIYGCLGALLFSLVREGTRSIPGDRLSAGDGEDGLQCRSRRLHQRCSQNLPRCSPNFPLHPGEEVKLHIQNKRTLQTVD</sequence>
<feature type="transmembrane region" description="Helical" evidence="5">
    <location>
        <begin position="206"/>
        <end position="225"/>
    </location>
</feature>
<evidence type="ECO:0000256" key="1">
    <source>
        <dbReference type="ARBA" id="ARBA00004141"/>
    </source>
</evidence>
<dbReference type="GeneID" id="102192673"/>
<dbReference type="InterPro" id="IPR006214">
    <property type="entry name" value="Bax_inhibitor_1-related"/>
</dbReference>
<name>A0A9Y6M5J9_9CICH</name>
<accession>A0A9Y6M5J9</accession>
<keyword evidence="7" id="KW-1185">Reference proteome</keyword>
<dbReference type="RefSeq" id="XP_013765284.1">
    <property type="nucleotide sequence ID" value="XM_013909830.1"/>
</dbReference>
<dbReference type="GO" id="GO:0016020">
    <property type="term" value="C:membrane"/>
    <property type="evidence" value="ECO:0007669"/>
    <property type="project" value="UniProtKB-SubCell"/>
</dbReference>
<feature type="region of interest" description="Disordered" evidence="6">
    <location>
        <begin position="1"/>
        <end position="43"/>
    </location>
</feature>
<dbReference type="RefSeq" id="XP_013765285.1">
    <property type="nucleotide sequence ID" value="XM_013909831.1"/>
</dbReference>
<comment type="similarity">
    <text evidence="5">Belongs to the BI1 family.</text>
</comment>
<comment type="subcellular location">
    <subcellularLocation>
        <location evidence="1">Membrane</location>
        <topology evidence="1">Multi-pass membrane protein</topology>
    </subcellularLocation>
</comment>
<feature type="transmembrane region" description="Helical" evidence="5">
    <location>
        <begin position="175"/>
        <end position="194"/>
    </location>
</feature>
<keyword evidence="2 5" id="KW-0812">Transmembrane</keyword>
<dbReference type="PANTHER" id="PTHR23291">
    <property type="entry name" value="BAX INHIBITOR-RELATED"/>
    <property type="match status" value="1"/>
</dbReference>
<evidence type="ECO:0000256" key="3">
    <source>
        <dbReference type="ARBA" id="ARBA00022989"/>
    </source>
</evidence>